<comment type="caution">
    <text evidence="1">The sequence shown here is derived from an EMBL/GenBank/DDBJ whole genome shotgun (WGS) entry which is preliminary data.</text>
</comment>
<proteinExistence type="predicted"/>
<keyword evidence="2" id="KW-1185">Reference proteome</keyword>
<evidence type="ECO:0000313" key="1">
    <source>
        <dbReference type="EMBL" id="NMM42985.1"/>
    </source>
</evidence>
<gene>
    <name evidence="1" type="ORF">HH303_00750</name>
</gene>
<protein>
    <submittedName>
        <fullName evidence="1">Uncharacterized protein</fullName>
    </submittedName>
</protein>
<dbReference type="RefSeq" id="WP_169623297.1">
    <property type="nucleotide sequence ID" value="NZ_JABBNT010000001.1"/>
</dbReference>
<organism evidence="1 2">
    <name type="scientific">Pacificispira spongiicola</name>
    <dbReference type="NCBI Taxonomy" id="2729598"/>
    <lineage>
        <taxon>Bacteria</taxon>
        <taxon>Pseudomonadati</taxon>
        <taxon>Pseudomonadota</taxon>
        <taxon>Alphaproteobacteria</taxon>
        <taxon>Rhodospirillales</taxon>
        <taxon>Rhodospirillaceae</taxon>
        <taxon>Pacificispira</taxon>
    </lineage>
</organism>
<name>A0A7Y0DWM8_9PROT</name>
<sequence>MSYHRGSALALVFTHWYGLAPQAGVEDQYRRINENHAASAWRTMVKIGSALDWIVDRLKAKQNTLPTQNRSAGTAG</sequence>
<dbReference type="AlphaFoldDB" id="A0A7Y0DWM8"/>
<reference evidence="1 2" key="1">
    <citation type="submission" date="2020-04" db="EMBL/GenBank/DDBJ databases">
        <title>Rhodospirillaceae bacterium KN72 isolated from deep sea.</title>
        <authorList>
            <person name="Zhang D.-C."/>
        </authorList>
    </citation>
    <scope>NUCLEOTIDE SEQUENCE [LARGE SCALE GENOMIC DNA]</scope>
    <source>
        <strain evidence="1 2">KN72</strain>
    </source>
</reference>
<accession>A0A7Y0DWM8</accession>
<evidence type="ECO:0000313" key="2">
    <source>
        <dbReference type="Proteomes" id="UP000539372"/>
    </source>
</evidence>
<dbReference type="EMBL" id="JABBNT010000001">
    <property type="protein sequence ID" value="NMM42985.1"/>
    <property type="molecule type" value="Genomic_DNA"/>
</dbReference>
<dbReference type="Proteomes" id="UP000539372">
    <property type="component" value="Unassembled WGS sequence"/>
</dbReference>